<keyword evidence="4" id="KW-0677">Repeat</keyword>
<feature type="chain" id="PRO_5044773007" description="Circumsporozoite protein" evidence="8">
    <location>
        <begin position="18"/>
        <end position="921"/>
    </location>
</feature>
<feature type="compositionally biased region" description="Low complexity" evidence="7">
    <location>
        <begin position="657"/>
        <end position="675"/>
    </location>
</feature>
<dbReference type="Proteomes" id="UP001530400">
    <property type="component" value="Unassembled WGS sequence"/>
</dbReference>
<feature type="compositionally biased region" description="Low complexity" evidence="7">
    <location>
        <begin position="529"/>
        <end position="538"/>
    </location>
</feature>
<feature type="region of interest" description="Disordered" evidence="7">
    <location>
        <begin position="477"/>
        <end position="594"/>
    </location>
</feature>
<feature type="compositionally biased region" description="Low complexity" evidence="7">
    <location>
        <begin position="573"/>
        <end position="592"/>
    </location>
</feature>
<feature type="compositionally biased region" description="Polar residues" evidence="7">
    <location>
        <begin position="502"/>
        <end position="516"/>
    </location>
</feature>
<comment type="function">
    <text evidence="5">In the vertebrate host, binds to highly sulfated heparan sulfate proteoglycans (HSPGs) on the surface of host hepatocytes and is required for sporozoite invasion of the host hepatocytes.</text>
</comment>
<comment type="similarity">
    <text evidence="1">Belongs to the plasmodium circumsporozoite protein family.</text>
</comment>
<name>A0ABD3P537_9STRA</name>
<evidence type="ECO:0000256" key="4">
    <source>
        <dbReference type="ARBA" id="ARBA00022737"/>
    </source>
</evidence>
<dbReference type="EMBL" id="JALLPJ020000786">
    <property type="protein sequence ID" value="KAL3782933.1"/>
    <property type="molecule type" value="Genomic_DNA"/>
</dbReference>
<comment type="function">
    <text evidence="6">Essential sporozoite protein. In the mosquito vector, required for sporozoite development in the oocyst, migration through the vector hemolymph and entry into the vector salivary glands. In the vertebrate host, required for sporozoite migration through the host dermis and infection of host hepatocytes. Binds to highly sulfated heparan sulfate proteoglycans (HSPGs) on the surface of host hepatocytes.</text>
</comment>
<keyword evidence="8" id="KW-0732">Signal</keyword>
<feature type="region of interest" description="Disordered" evidence="7">
    <location>
        <begin position="790"/>
        <end position="834"/>
    </location>
</feature>
<dbReference type="PANTHER" id="PTHR44826">
    <property type="entry name" value="SPORE COAT PROTEIN SP85"/>
    <property type="match status" value="1"/>
</dbReference>
<feature type="compositionally biased region" description="Acidic residues" evidence="7">
    <location>
        <begin position="539"/>
        <end position="551"/>
    </location>
</feature>
<feature type="compositionally biased region" description="Polar residues" evidence="7">
    <location>
        <begin position="412"/>
        <end position="422"/>
    </location>
</feature>
<evidence type="ECO:0000256" key="1">
    <source>
        <dbReference type="ARBA" id="ARBA00006241"/>
    </source>
</evidence>
<evidence type="ECO:0000256" key="6">
    <source>
        <dbReference type="ARBA" id="ARBA00045806"/>
    </source>
</evidence>
<dbReference type="InterPro" id="IPR051860">
    <property type="entry name" value="Plasmodium_CSP_Invasion"/>
</dbReference>
<feature type="region of interest" description="Disordered" evidence="7">
    <location>
        <begin position="396"/>
        <end position="422"/>
    </location>
</feature>
<evidence type="ECO:0000256" key="3">
    <source>
        <dbReference type="ARBA" id="ARBA00022522"/>
    </source>
</evidence>
<evidence type="ECO:0000256" key="8">
    <source>
        <dbReference type="SAM" id="SignalP"/>
    </source>
</evidence>
<feature type="compositionally biased region" description="Low complexity" evidence="7">
    <location>
        <begin position="484"/>
        <end position="500"/>
    </location>
</feature>
<evidence type="ECO:0000256" key="2">
    <source>
        <dbReference type="ARBA" id="ARBA00021911"/>
    </source>
</evidence>
<feature type="region of interest" description="Disordered" evidence="7">
    <location>
        <begin position="643"/>
        <end position="677"/>
    </location>
</feature>
<evidence type="ECO:0000256" key="7">
    <source>
        <dbReference type="SAM" id="MobiDB-lite"/>
    </source>
</evidence>
<organism evidence="9 10">
    <name type="scientific">Cyclotella atomus</name>
    <dbReference type="NCBI Taxonomy" id="382360"/>
    <lineage>
        <taxon>Eukaryota</taxon>
        <taxon>Sar</taxon>
        <taxon>Stramenopiles</taxon>
        <taxon>Ochrophyta</taxon>
        <taxon>Bacillariophyta</taxon>
        <taxon>Coscinodiscophyceae</taxon>
        <taxon>Thalassiosirophycidae</taxon>
        <taxon>Stephanodiscales</taxon>
        <taxon>Stephanodiscaceae</taxon>
        <taxon>Cyclotella</taxon>
    </lineage>
</organism>
<sequence length="921" mass="98278">MKLSAVLPLLLAHEAAAGRTLIDKVPRIRNHKRANVKNDAPRRLRLQNEAADDMHHLQFPIRRNLSVDKRDKLSMSMPFVTVFSFPVEEETDAPSAISSVAPTVGPTMSATDASGSFMSVSMSVPEISVEDGMSTPVFSVPLEVFTSMPSSGPTISSSESLTNAPSAAAGGTEMLSMDIGLETATSVSLSLAIGEFDDFSMPTTKFSLSAPTQTVDFSMPIDETESAGGIEMSMDFGLETSAPVSLSLPIGEFDDTTKFSLSVPTQTVDFSMPIDESDEGSLSVRGEEFEVSLPTDKFSLSMQDFDDFSLPIKEEPVFTSMLSLSPSIDPTASPSGGPIASPTASPSNVLVTASPTVLEAEIMSLPLEEDFEFEETVVSLSLPNDQFNDFSMAAGNEVESSDAPSGKPISAAPTTFPSVSPIQTPTISPVTVTDAPTVSETELSLPLEEGFEFKETDMSLSMPDEDFSMFVEKADATDAPTDEPTMNPSTTPSKSPSASPIRSPTVSPSKTPSIKPTASPIETIVDAESSMSMSLPSDPDFDEFDGIDDNDSSMSMFDVFSVPESTNEPTHEPSSSPSIKPSYSPTVSTSPSFKPSLSPIIAIVEVESSMSMSMPSDPDFDEFDGLDDEAASLSMPHDYGIFSVPEVTDAPTDDPSKSLSSKPSSTPTASPSLSPIEYTEETKFSISMSMPLEQEFDDFDGLDTESSMSTVIVTMPTLPEEEVFDGFDIQGQASISLSLPSLDEGSDGVGGGWWQIEESMPHGDRLDESVSMSIPDDGFDGVGDSWWLDGESMPHADRPEASLSLSLSLPSPDEGSDGIGGSLSLPSPDEGSDGVGGGWWQIEESMPHGDRLDESVSMSIPDDGFDGIGDWWWLDGESMPTGERPLSLSLSLSFSFSMSNPDDAEESFSNDVEEYRFMWAL</sequence>
<reference evidence="9 10" key="1">
    <citation type="submission" date="2024-10" db="EMBL/GenBank/DDBJ databases">
        <title>Updated reference genomes for cyclostephanoid diatoms.</title>
        <authorList>
            <person name="Roberts W.R."/>
            <person name="Alverson A.J."/>
        </authorList>
    </citation>
    <scope>NUCLEOTIDE SEQUENCE [LARGE SCALE GENOMIC DNA]</scope>
    <source>
        <strain evidence="9 10">AJA010-31</strain>
    </source>
</reference>
<dbReference type="AlphaFoldDB" id="A0ABD3P537"/>
<keyword evidence="3" id="KW-0748">Sporozoite</keyword>
<keyword evidence="10" id="KW-1185">Reference proteome</keyword>
<evidence type="ECO:0000313" key="9">
    <source>
        <dbReference type="EMBL" id="KAL3782933.1"/>
    </source>
</evidence>
<gene>
    <name evidence="9" type="ORF">ACHAWO_011382</name>
</gene>
<protein>
    <recommendedName>
        <fullName evidence="2">Circumsporozoite protein</fullName>
    </recommendedName>
</protein>
<accession>A0ABD3P537</accession>
<proteinExistence type="inferred from homology"/>
<comment type="caution">
    <text evidence="9">The sequence shown here is derived from an EMBL/GenBank/DDBJ whole genome shotgun (WGS) entry which is preliminary data.</text>
</comment>
<dbReference type="PANTHER" id="PTHR44826:SF3">
    <property type="entry name" value="SPORE COAT PROTEIN SP85"/>
    <property type="match status" value="1"/>
</dbReference>
<evidence type="ECO:0000256" key="5">
    <source>
        <dbReference type="ARBA" id="ARBA00033726"/>
    </source>
</evidence>
<feature type="compositionally biased region" description="Low complexity" evidence="7">
    <location>
        <begin position="802"/>
        <end position="812"/>
    </location>
</feature>
<evidence type="ECO:0000313" key="10">
    <source>
        <dbReference type="Proteomes" id="UP001530400"/>
    </source>
</evidence>
<feature type="signal peptide" evidence="8">
    <location>
        <begin position="1"/>
        <end position="17"/>
    </location>
</feature>